<dbReference type="AlphaFoldDB" id="A0A3P3WBV5"/>
<evidence type="ECO:0008006" key="4">
    <source>
        <dbReference type="Google" id="ProtNLM"/>
    </source>
</evidence>
<feature type="chain" id="PRO_5018165553" description="LVIVD repeat-containing protein" evidence="1">
    <location>
        <begin position="18"/>
        <end position="246"/>
    </location>
</feature>
<dbReference type="RefSeq" id="WP_125012161.1">
    <property type="nucleotide sequence ID" value="NZ_RQVR01000005.1"/>
</dbReference>
<dbReference type="SUPFAM" id="SSF101908">
    <property type="entry name" value="Putative isomerase YbhE"/>
    <property type="match status" value="1"/>
</dbReference>
<keyword evidence="1" id="KW-0732">Signal</keyword>
<accession>A0A3P3WBV5</accession>
<gene>
    <name evidence="2" type="ORF">EG849_05940</name>
</gene>
<sequence>MKNIKLLFVFVAFTVFACSSDSDSSSQNGNADGTGGSLAIFALSGNYLYTVDNESLNVFSLLNETMPVKVNDVTIGWNIETLFSNGEFLFVGSRTGMFIYSIQNPENPVLLSQVEHFTACDPVVSNGTHSFVTLHSNTNCGNNLNVLNVYDTSNPNYPILIHTRNLVAPKGIGLYGNYLFVCDDVIKIFDITNPENPVLAKSLNVTSFDVIIKGNDLYTIGDSNLSRYSLNPTNIQDIDLQSQISF</sequence>
<evidence type="ECO:0000256" key="1">
    <source>
        <dbReference type="SAM" id="SignalP"/>
    </source>
</evidence>
<name>A0A3P3WBV5_9FLAO</name>
<comment type="caution">
    <text evidence="2">The sequence shown here is derived from an EMBL/GenBank/DDBJ whole genome shotgun (WGS) entry which is preliminary data.</text>
</comment>
<dbReference type="PROSITE" id="PS51257">
    <property type="entry name" value="PROKAR_LIPOPROTEIN"/>
    <property type="match status" value="1"/>
</dbReference>
<dbReference type="Proteomes" id="UP000271937">
    <property type="component" value="Unassembled WGS sequence"/>
</dbReference>
<evidence type="ECO:0000313" key="2">
    <source>
        <dbReference type="EMBL" id="RRJ92520.1"/>
    </source>
</evidence>
<keyword evidence="3" id="KW-1185">Reference proteome</keyword>
<evidence type="ECO:0000313" key="3">
    <source>
        <dbReference type="Proteomes" id="UP000271937"/>
    </source>
</evidence>
<dbReference type="EMBL" id="RQVR01000005">
    <property type="protein sequence ID" value="RRJ92520.1"/>
    <property type="molecule type" value="Genomic_DNA"/>
</dbReference>
<dbReference type="InterPro" id="IPR013211">
    <property type="entry name" value="LVIVD"/>
</dbReference>
<protein>
    <recommendedName>
        <fullName evidence="4">LVIVD repeat-containing protein</fullName>
    </recommendedName>
</protein>
<feature type="signal peptide" evidence="1">
    <location>
        <begin position="1"/>
        <end position="17"/>
    </location>
</feature>
<proteinExistence type="predicted"/>
<dbReference type="Pfam" id="PF08309">
    <property type="entry name" value="LVIVD"/>
    <property type="match status" value="2"/>
</dbReference>
<organism evidence="2 3">
    <name type="scientific">Flavobacterium macacae</name>
    <dbReference type="NCBI Taxonomy" id="2488993"/>
    <lineage>
        <taxon>Bacteria</taxon>
        <taxon>Pseudomonadati</taxon>
        <taxon>Bacteroidota</taxon>
        <taxon>Flavobacteriia</taxon>
        <taxon>Flavobacteriales</taxon>
        <taxon>Flavobacteriaceae</taxon>
        <taxon>Flavobacterium</taxon>
    </lineage>
</organism>
<dbReference type="OrthoDB" id="1521841at2"/>
<reference evidence="2 3" key="1">
    <citation type="submission" date="2018-11" db="EMBL/GenBank/DDBJ databases">
        <title>Flavobacterium sp. nov., YIM 102600 draft genome.</title>
        <authorList>
            <person name="Li G."/>
            <person name="Jiang Y."/>
        </authorList>
    </citation>
    <scope>NUCLEOTIDE SEQUENCE [LARGE SCALE GENOMIC DNA]</scope>
    <source>
        <strain evidence="2 3">YIM 102600</strain>
    </source>
</reference>